<dbReference type="InterPro" id="IPR015422">
    <property type="entry name" value="PyrdxlP-dep_Trfase_small"/>
</dbReference>
<dbReference type="SUPFAM" id="SSF53383">
    <property type="entry name" value="PLP-dependent transferases"/>
    <property type="match status" value="1"/>
</dbReference>
<name>A0A254T7N8_9BURK</name>
<dbReference type="GO" id="GO:0030170">
    <property type="term" value="F:pyridoxal phosphate binding"/>
    <property type="evidence" value="ECO:0007669"/>
    <property type="project" value="InterPro"/>
</dbReference>
<dbReference type="PANTHER" id="PTHR46383">
    <property type="entry name" value="ASPARTATE AMINOTRANSFERASE"/>
    <property type="match status" value="1"/>
</dbReference>
<dbReference type="AlphaFoldDB" id="A0A254T7N8"/>
<evidence type="ECO:0000313" key="9">
    <source>
        <dbReference type="Proteomes" id="UP000197535"/>
    </source>
</evidence>
<evidence type="ECO:0000256" key="5">
    <source>
        <dbReference type="ARBA" id="ARBA00022898"/>
    </source>
</evidence>
<dbReference type="Gene3D" id="3.90.1150.10">
    <property type="entry name" value="Aspartate Aminotransferase, domain 1"/>
    <property type="match status" value="1"/>
</dbReference>
<dbReference type="CDD" id="cd00609">
    <property type="entry name" value="AAT_like"/>
    <property type="match status" value="1"/>
</dbReference>
<feature type="domain" description="Aminotransferase class I/classII large" evidence="7">
    <location>
        <begin position="36"/>
        <end position="388"/>
    </location>
</feature>
<dbReference type="GO" id="GO:0006520">
    <property type="term" value="P:amino acid metabolic process"/>
    <property type="evidence" value="ECO:0007669"/>
    <property type="project" value="InterPro"/>
</dbReference>
<dbReference type="InterPro" id="IPR050596">
    <property type="entry name" value="AspAT/PAT-like"/>
</dbReference>
<dbReference type="NCBIfam" id="NF004770">
    <property type="entry name" value="PRK06108.1"/>
    <property type="match status" value="1"/>
</dbReference>
<dbReference type="EC" id="2.6.1.-" evidence="6"/>
<evidence type="ECO:0000256" key="2">
    <source>
        <dbReference type="ARBA" id="ARBA00007441"/>
    </source>
</evidence>
<dbReference type="InterPro" id="IPR015421">
    <property type="entry name" value="PyrdxlP-dep_Trfase_major"/>
</dbReference>
<dbReference type="EMBL" id="LSTO01000002">
    <property type="protein sequence ID" value="OWW18666.1"/>
    <property type="molecule type" value="Genomic_DNA"/>
</dbReference>
<evidence type="ECO:0000256" key="6">
    <source>
        <dbReference type="RuleBase" id="RU000481"/>
    </source>
</evidence>
<evidence type="ECO:0000313" key="8">
    <source>
        <dbReference type="EMBL" id="OWW18666.1"/>
    </source>
</evidence>
<comment type="cofactor">
    <cofactor evidence="1 6">
        <name>pyridoxal 5'-phosphate</name>
        <dbReference type="ChEBI" id="CHEBI:597326"/>
    </cofactor>
</comment>
<dbReference type="GO" id="GO:0008483">
    <property type="term" value="F:transaminase activity"/>
    <property type="evidence" value="ECO:0007669"/>
    <property type="project" value="UniProtKB-KW"/>
</dbReference>
<dbReference type="RefSeq" id="WP_088710070.1">
    <property type="nucleotide sequence ID" value="NZ_LSTO01000002.1"/>
</dbReference>
<dbReference type="Gene3D" id="3.40.640.10">
    <property type="entry name" value="Type I PLP-dependent aspartate aminotransferase-like (Major domain)"/>
    <property type="match status" value="1"/>
</dbReference>
<dbReference type="PROSITE" id="PS00105">
    <property type="entry name" value="AA_TRANSFER_CLASS_1"/>
    <property type="match status" value="1"/>
</dbReference>
<evidence type="ECO:0000256" key="1">
    <source>
        <dbReference type="ARBA" id="ARBA00001933"/>
    </source>
</evidence>
<gene>
    <name evidence="8" type="ORF">AYR66_03565</name>
</gene>
<dbReference type="OrthoDB" id="9803354at2"/>
<keyword evidence="3 6" id="KW-0032">Aminotransferase</keyword>
<reference evidence="8 9" key="1">
    <citation type="submission" date="2016-02" db="EMBL/GenBank/DDBJ databases">
        <authorList>
            <person name="Wen L."/>
            <person name="He K."/>
            <person name="Yang H."/>
        </authorList>
    </citation>
    <scope>NUCLEOTIDE SEQUENCE [LARGE SCALE GENOMIC DNA]</scope>
    <source>
        <strain evidence="8 9">TSA40</strain>
    </source>
</reference>
<organism evidence="8 9">
    <name type="scientific">Noviherbaspirillum denitrificans</name>
    <dbReference type="NCBI Taxonomy" id="1968433"/>
    <lineage>
        <taxon>Bacteria</taxon>
        <taxon>Pseudomonadati</taxon>
        <taxon>Pseudomonadota</taxon>
        <taxon>Betaproteobacteria</taxon>
        <taxon>Burkholderiales</taxon>
        <taxon>Oxalobacteraceae</taxon>
        <taxon>Noviherbaspirillum</taxon>
    </lineage>
</organism>
<evidence type="ECO:0000259" key="7">
    <source>
        <dbReference type="Pfam" id="PF00155"/>
    </source>
</evidence>
<proteinExistence type="inferred from homology"/>
<sequence>MLLNPASLPAARAAVQDLGASRIREVANAGIGLQDVLPFWFGEPDQETPAFIREAAKQSLDAGDTFYTHNFGIPPLREAIAAYLSALHRPIASSRVAVTSSGVSALMLLAQLIVNPGDRVVAVTPLWPNLVEIPKILGAEVVKVPLQFGQTWELDVQQLLDALTPGTKAVLINSPNNPTGWVITKEQQEIILAHCRKHGIWILADDVYERLVYDGAPGQRACAPSFLDLAAPEDRLVSANSFSKSWLMTGWRLGWVVAPEPLMADLGKLIEYNTSCAPGFVQRAGVTAIERGEEIIAHTLSRYQAARDFLYERLNALPGITTPRPKGAMYLFFRVDGAQDTLALCKRMVVEAKLGLAPGNAFGPEGEGYVRWCFASSIERLDEGVNRLAAFLSR</sequence>
<comment type="caution">
    <text evidence="8">The sequence shown here is derived from an EMBL/GenBank/DDBJ whole genome shotgun (WGS) entry which is preliminary data.</text>
</comment>
<dbReference type="InterPro" id="IPR004839">
    <property type="entry name" value="Aminotransferase_I/II_large"/>
</dbReference>
<keyword evidence="4 6" id="KW-0808">Transferase</keyword>
<dbReference type="Pfam" id="PF00155">
    <property type="entry name" value="Aminotran_1_2"/>
    <property type="match status" value="1"/>
</dbReference>
<comment type="similarity">
    <text evidence="2 6">Belongs to the class-I pyridoxal-phosphate-dependent aminotransferase family.</text>
</comment>
<protein>
    <recommendedName>
        <fullName evidence="6">Aminotransferase</fullName>
        <ecNumber evidence="6">2.6.1.-</ecNumber>
    </recommendedName>
</protein>
<evidence type="ECO:0000256" key="4">
    <source>
        <dbReference type="ARBA" id="ARBA00022679"/>
    </source>
</evidence>
<accession>A0A254T7N8</accession>
<dbReference type="InterPro" id="IPR004838">
    <property type="entry name" value="NHTrfase_class1_PyrdxlP-BS"/>
</dbReference>
<dbReference type="Proteomes" id="UP000197535">
    <property type="component" value="Unassembled WGS sequence"/>
</dbReference>
<dbReference type="InterPro" id="IPR015424">
    <property type="entry name" value="PyrdxlP-dep_Trfase"/>
</dbReference>
<keyword evidence="9" id="KW-1185">Reference proteome</keyword>
<keyword evidence="5" id="KW-0663">Pyridoxal phosphate</keyword>
<evidence type="ECO:0000256" key="3">
    <source>
        <dbReference type="ARBA" id="ARBA00022576"/>
    </source>
</evidence>